<dbReference type="RefSeq" id="XP_001323602.1">
    <property type="nucleotide sequence ID" value="XM_001323567.1"/>
</dbReference>
<organism evidence="10 11">
    <name type="scientific">Trichomonas vaginalis (strain ATCC PRA-98 / G3)</name>
    <dbReference type="NCBI Taxonomy" id="412133"/>
    <lineage>
        <taxon>Eukaryota</taxon>
        <taxon>Metamonada</taxon>
        <taxon>Parabasalia</taxon>
        <taxon>Trichomonadida</taxon>
        <taxon>Trichomonadidae</taxon>
        <taxon>Trichomonas</taxon>
    </lineage>
</organism>
<dbReference type="Proteomes" id="UP000001542">
    <property type="component" value="Unassembled WGS sequence"/>
</dbReference>
<dbReference type="PANTHER" id="PTHR24346:SF30">
    <property type="entry name" value="MATERNAL EMBRYONIC LEUCINE ZIPPER KINASE"/>
    <property type="match status" value="1"/>
</dbReference>
<evidence type="ECO:0000256" key="4">
    <source>
        <dbReference type="ARBA" id="ARBA00047899"/>
    </source>
</evidence>
<dbReference type="VEuPathDB" id="TrichDB:TVAGG3_0339700"/>
<proteinExistence type="inferred from homology"/>
<dbReference type="FunFam" id="1.10.510.10:FF:000592">
    <property type="entry name" value="CAMK family protein kinase"/>
    <property type="match status" value="1"/>
</dbReference>
<feature type="compositionally biased region" description="Polar residues" evidence="8">
    <location>
        <begin position="373"/>
        <end position="382"/>
    </location>
</feature>
<comment type="catalytic activity">
    <reaction evidence="4">
        <text>L-threonyl-[protein] + ATP = O-phospho-L-threonyl-[protein] + ADP + H(+)</text>
        <dbReference type="Rhea" id="RHEA:46608"/>
        <dbReference type="Rhea" id="RHEA-COMP:11060"/>
        <dbReference type="Rhea" id="RHEA-COMP:11605"/>
        <dbReference type="ChEBI" id="CHEBI:15378"/>
        <dbReference type="ChEBI" id="CHEBI:30013"/>
        <dbReference type="ChEBI" id="CHEBI:30616"/>
        <dbReference type="ChEBI" id="CHEBI:61977"/>
        <dbReference type="ChEBI" id="CHEBI:456216"/>
        <dbReference type="EC" id="2.7.11.1"/>
    </reaction>
</comment>
<evidence type="ECO:0000256" key="5">
    <source>
        <dbReference type="ARBA" id="ARBA00048679"/>
    </source>
</evidence>
<dbReference type="STRING" id="5722.A2E7I6"/>
<comment type="catalytic activity">
    <reaction evidence="5">
        <text>L-seryl-[protein] + ATP = O-phospho-L-seryl-[protein] + ADP + H(+)</text>
        <dbReference type="Rhea" id="RHEA:17989"/>
        <dbReference type="Rhea" id="RHEA-COMP:9863"/>
        <dbReference type="Rhea" id="RHEA-COMP:11604"/>
        <dbReference type="ChEBI" id="CHEBI:15378"/>
        <dbReference type="ChEBI" id="CHEBI:29999"/>
        <dbReference type="ChEBI" id="CHEBI:30616"/>
        <dbReference type="ChEBI" id="CHEBI:83421"/>
        <dbReference type="ChEBI" id="CHEBI:456216"/>
        <dbReference type="EC" id="2.7.11.1"/>
    </reaction>
</comment>
<keyword evidence="7" id="KW-0723">Serine/threonine-protein kinase</keyword>
<dbReference type="PANTHER" id="PTHR24346">
    <property type="entry name" value="MAP/MICROTUBULE AFFINITY-REGULATING KINASE"/>
    <property type="match status" value="1"/>
</dbReference>
<feature type="compositionally biased region" description="Low complexity" evidence="8">
    <location>
        <begin position="385"/>
        <end position="398"/>
    </location>
</feature>
<evidence type="ECO:0000256" key="8">
    <source>
        <dbReference type="SAM" id="MobiDB-lite"/>
    </source>
</evidence>
<dbReference type="CDD" id="cd14003">
    <property type="entry name" value="STKc_AMPK-like"/>
    <property type="match status" value="1"/>
</dbReference>
<gene>
    <name evidence="10" type="ORF">TVAG_379610</name>
</gene>
<dbReference type="GO" id="GO:0004674">
    <property type="term" value="F:protein serine/threonine kinase activity"/>
    <property type="evidence" value="ECO:0000318"/>
    <property type="project" value="GO_Central"/>
</dbReference>
<evidence type="ECO:0000256" key="6">
    <source>
        <dbReference type="PROSITE-ProRule" id="PRU10141"/>
    </source>
</evidence>
<dbReference type="KEGG" id="tva:4769332"/>
<dbReference type="SUPFAM" id="SSF56112">
    <property type="entry name" value="Protein kinase-like (PK-like)"/>
    <property type="match status" value="1"/>
</dbReference>
<dbReference type="InterPro" id="IPR008271">
    <property type="entry name" value="Ser/Thr_kinase_AS"/>
</dbReference>
<name>A2E7I6_TRIV3</name>
<feature type="domain" description="Protein kinase" evidence="9">
    <location>
        <begin position="12"/>
        <end position="265"/>
    </location>
</feature>
<sequence length="438" mass="49316">MDGLQNGALSDYTFLGSLGQGSFATVFRARHNPTGKFVAVKQFPKAKLQDPDDRAAFINEINIHKIADHPLIATCYEVVENSDSYFLSMEIVENDSLLNFINIHNGLTEIVARKIFCQIVMVLDYLHNTLNVIHRDLKAENILLDLNGNIRLIDFGLSKKIHATNAMMNTICGSPAYAAPELVQGIPYTKSVDIWSIGVILFAMVAGYLPFDDDNIHAQLHRIVTREPEYPDTLSPILVDLLKRLLCKDPSLRITINELKIHPWVHQSIVHCEFDPDIFSNSYHMIDQQVVNTLKDLNIPTTNLAQDLMNGCLTRATASYKILRREVTTKKLNDIFALQPMPRKHSVLSPRRSADTLPKLDFTPTKLSESKNHTNTQSTPEHYTSKIIIPRKISNKPNPNSPLLPPSPARRRQRAMSFMKNSVNPVMPNIGQSISPLV</sequence>
<feature type="region of interest" description="Disordered" evidence="8">
    <location>
        <begin position="346"/>
        <end position="413"/>
    </location>
</feature>
<protein>
    <recommendedName>
        <fullName evidence="1">non-specific serine/threonine protein kinase</fullName>
        <ecNumber evidence="1">2.7.11.1</ecNumber>
    </recommendedName>
</protein>
<dbReference type="AlphaFoldDB" id="A2E7I6"/>
<dbReference type="InParanoid" id="A2E7I6"/>
<evidence type="ECO:0000256" key="7">
    <source>
        <dbReference type="RuleBase" id="RU000304"/>
    </source>
</evidence>
<dbReference type="PROSITE" id="PS00107">
    <property type="entry name" value="PROTEIN_KINASE_ATP"/>
    <property type="match status" value="1"/>
</dbReference>
<evidence type="ECO:0000256" key="1">
    <source>
        <dbReference type="ARBA" id="ARBA00012513"/>
    </source>
</evidence>
<feature type="compositionally biased region" description="Pro residues" evidence="8">
    <location>
        <begin position="399"/>
        <end position="408"/>
    </location>
</feature>
<keyword evidence="10" id="KW-0808">Transferase</keyword>
<dbReference type="FunCoup" id="A2E7I6">
    <property type="interactions" value="360"/>
</dbReference>
<dbReference type="PROSITE" id="PS50011">
    <property type="entry name" value="PROTEIN_KINASE_DOM"/>
    <property type="match status" value="1"/>
</dbReference>
<dbReference type="Gene3D" id="1.10.510.10">
    <property type="entry name" value="Transferase(Phosphotransferase) domain 1"/>
    <property type="match status" value="1"/>
</dbReference>
<dbReference type="InterPro" id="IPR000719">
    <property type="entry name" value="Prot_kinase_dom"/>
</dbReference>
<dbReference type="PROSITE" id="PS00108">
    <property type="entry name" value="PROTEIN_KINASE_ST"/>
    <property type="match status" value="1"/>
</dbReference>
<comment type="similarity">
    <text evidence="7">Belongs to the protein kinase superfamily.</text>
</comment>
<evidence type="ECO:0000256" key="2">
    <source>
        <dbReference type="ARBA" id="ARBA00022741"/>
    </source>
</evidence>
<dbReference type="SMR" id="A2E7I6"/>
<evidence type="ECO:0000256" key="3">
    <source>
        <dbReference type="ARBA" id="ARBA00022840"/>
    </source>
</evidence>
<reference evidence="10" key="2">
    <citation type="journal article" date="2007" name="Science">
        <title>Draft genome sequence of the sexually transmitted pathogen Trichomonas vaginalis.</title>
        <authorList>
            <person name="Carlton J.M."/>
            <person name="Hirt R.P."/>
            <person name="Silva J.C."/>
            <person name="Delcher A.L."/>
            <person name="Schatz M."/>
            <person name="Zhao Q."/>
            <person name="Wortman J.R."/>
            <person name="Bidwell S.L."/>
            <person name="Alsmark U.C.M."/>
            <person name="Besteiro S."/>
            <person name="Sicheritz-Ponten T."/>
            <person name="Noel C.J."/>
            <person name="Dacks J.B."/>
            <person name="Foster P.G."/>
            <person name="Simillion C."/>
            <person name="Van de Peer Y."/>
            <person name="Miranda-Saavedra D."/>
            <person name="Barton G.J."/>
            <person name="Westrop G.D."/>
            <person name="Mueller S."/>
            <person name="Dessi D."/>
            <person name="Fiori P.L."/>
            <person name="Ren Q."/>
            <person name="Paulsen I."/>
            <person name="Zhang H."/>
            <person name="Bastida-Corcuera F.D."/>
            <person name="Simoes-Barbosa A."/>
            <person name="Brown M.T."/>
            <person name="Hayes R.D."/>
            <person name="Mukherjee M."/>
            <person name="Okumura C.Y."/>
            <person name="Schneider R."/>
            <person name="Smith A.J."/>
            <person name="Vanacova S."/>
            <person name="Villalvazo M."/>
            <person name="Haas B.J."/>
            <person name="Pertea M."/>
            <person name="Feldblyum T.V."/>
            <person name="Utterback T.R."/>
            <person name="Shu C.L."/>
            <person name="Osoegawa K."/>
            <person name="de Jong P.J."/>
            <person name="Hrdy I."/>
            <person name="Horvathova L."/>
            <person name="Zubacova Z."/>
            <person name="Dolezal P."/>
            <person name="Malik S.B."/>
            <person name="Logsdon J.M. Jr."/>
            <person name="Henze K."/>
            <person name="Gupta A."/>
            <person name="Wang C.C."/>
            <person name="Dunne R.L."/>
            <person name="Upcroft J.A."/>
            <person name="Upcroft P."/>
            <person name="White O."/>
            <person name="Salzberg S.L."/>
            <person name="Tang P."/>
            <person name="Chiu C.-H."/>
            <person name="Lee Y.-S."/>
            <person name="Embley T.M."/>
            <person name="Coombs G.H."/>
            <person name="Mottram J.C."/>
            <person name="Tachezy J."/>
            <person name="Fraser-Liggett C.M."/>
            <person name="Johnson P.J."/>
        </authorList>
    </citation>
    <scope>NUCLEOTIDE SEQUENCE [LARGE SCALE GENOMIC DNA]</scope>
    <source>
        <strain evidence="10">G3</strain>
    </source>
</reference>
<dbReference type="Pfam" id="PF00069">
    <property type="entry name" value="Pkinase"/>
    <property type="match status" value="1"/>
</dbReference>
<evidence type="ECO:0000313" key="11">
    <source>
        <dbReference type="Proteomes" id="UP000001542"/>
    </source>
</evidence>
<evidence type="ECO:0000259" key="9">
    <source>
        <dbReference type="PROSITE" id="PS50011"/>
    </source>
</evidence>
<dbReference type="OrthoDB" id="10252171at2759"/>
<accession>A2E7I6</accession>
<keyword evidence="10" id="KW-0418">Kinase</keyword>
<dbReference type="InterPro" id="IPR017441">
    <property type="entry name" value="Protein_kinase_ATP_BS"/>
</dbReference>
<dbReference type="GO" id="GO:0005524">
    <property type="term" value="F:ATP binding"/>
    <property type="evidence" value="ECO:0007669"/>
    <property type="project" value="UniProtKB-UniRule"/>
</dbReference>
<keyword evidence="11" id="KW-1185">Reference proteome</keyword>
<reference evidence="10" key="1">
    <citation type="submission" date="2006-10" db="EMBL/GenBank/DDBJ databases">
        <authorList>
            <person name="Amadeo P."/>
            <person name="Zhao Q."/>
            <person name="Wortman J."/>
            <person name="Fraser-Liggett C."/>
            <person name="Carlton J."/>
        </authorList>
    </citation>
    <scope>NUCLEOTIDE SEQUENCE</scope>
    <source>
        <strain evidence="10">G3</strain>
    </source>
</reference>
<keyword evidence="3 6" id="KW-0067">ATP-binding</keyword>
<keyword evidence="2 6" id="KW-0547">Nucleotide-binding</keyword>
<dbReference type="eggNOG" id="KOG0583">
    <property type="taxonomic scope" value="Eukaryota"/>
</dbReference>
<dbReference type="InterPro" id="IPR011009">
    <property type="entry name" value="Kinase-like_dom_sf"/>
</dbReference>
<dbReference type="EMBL" id="DS113320">
    <property type="protein sequence ID" value="EAY11379.1"/>
    <property type="molecule type" value="Genomic_DNA"/>
</dbReference>
<dbReference type="VEuPathDB" id="TrichDB:TVAG_379610"/>
<evidence type="ECO:0000313" key="10">
    <source>
        <dbReference type="EMBL" id="EAY11379.1"/>
    </source>
</evidence>
<feature type="binding site" evidence="6">
    <location>
        <position position="41"/>
    </location>
    <ligand>
        <name>ATP</name>
        <dbReference type="ChEBI" id="CHEBI:30616"/>
    </ligand>
</feature>
<dbReference type="EC" id="2.7.11.1" evidence="1"/>
<dbReference type="SMART" id="SM00220">
    <property type="entry name" value="S_TKc"/>
    <property type="match status" value="1"/>
</dbReference>